<proteinExistence type="predicted"/>
<evidence type="ECO:0000313" key="3">
    <source>
        <dbReference type="WBParaSite" id="SRAE_0000070500.1"/>
    </source>
</evidence>
<dbReference type="RefSeq" id="XP_024500796.1">
    <property type="nucleotide sequence ID" value="XM_024646634.1"/>
</dbReference>
<dbReference type="CTD" id="36373955"/>
<gene>
    <name evidence="1 3 4" type="ORF">SRAE_0000070500</name>
</gene>
<reference evidence="1" key="1">
    <citation type="submission" date="2014-09" db="EMBL/GenBank/DDBJ databases">
        <authorList>
            <person name="Aslett A.Martin."/>
        </authorList>
    </citation>
    <scope>NUCLEOTIDE SEQUENCE</scope>
    <source>
        <strain evidence="1">ED321 Heterogonic</strain>
    </source>
</reference>
<dbReference type="EMBL" id="LN609416">
    <property type="protein sequence ID" value="CEF61587.1"/>
    <property type="molecule type" value="Genomic_DNA"/>
</dbReference>
<evidence type="ECO:0000313" key="2">
    <source>
        <dbReference type="Proteomes" id="UP000035682"/>
    </source>
</evidence>
<dbReference type="Proteomes" id="UP000035682">
    <property type="component" value="Unplaced"/>
</dbReference>
<evidence type="ECO:0000313" key="1">
    <source>
        <dbReference type="EMBL" id="CEF61587.1"/>
    </source>
</evidence>
<name>A0A090L0C1_STRRB</name>
<keyword evidence="2" id="KW-1185">Reference proteome</keyword>
<dbReference type="WBParaSite" id="SRAE_0000070500.1">
    <property type="protein sequence ID" value="SRAE_0000070500.1"/>
    <property type="gene ID" value="WBGene00256457"/>
</dbReference>
<dbReference type="GeneID" id="36373955"/>
<protein>
    <submittedName>
        <fullName evidence="1 3">Uncharacterized protein</fullName>
    </submittedName>
</protein>
<reference evidence="2" key="2">
    <citation type="submission" date="2014-09" db="EMBL/GenBank/DDBJ databases">
        <authorList>
            <person name="Martin A.A."/>
        </authorList>
    </citation>
    <scope>NUCLEOTIDE SEQUENCE</scope>
    <source>
        <strain evidence="2">ED321</strain>
    </source>
</reference>
<dbReference type="AlphaFoldDB" id="A0A090L0C1"/>
<reference evidence="3" key="3">
    <citation type="submission" date="2020-12" db="UniProtKB">
        <authorList>
            <consortium name="WormBaseParasite"/>
        </authorList>
    </citation>
    <scope>IDENTIFICATION</scope>
</reference>
<sequence>MQIICDFFKKAPETEAYFIDIILLLKKAFNLIKNKSVLNAKSALLKIDFKNLIKKGKEMVESIKITNHDEILIRIVLSEVAKFCKYDWLLEQIKKMLFKLEITHMNKKIKFKIFCFCGDHSFLQDVFNLPKSFIGEGGSCCRTCLIEGRNFKNILKCEEANKIDILRKKKFSSALEYPLNEYSDSFHDILEGILGNVFFVIVQKMTFYDNNYQRLPNVTMNWNPQLALGRALLYLMTENEYAFLFENVNNEVLIASKKSLSKILKIYYIINTKNDLTDNNLKNFEILINNFLKYSFEYVVDEAKCSMKFYSLLHYPIYAKRYRNFVAISCIRFESKNRIIKKLYAISNNKKNPAYTVIGKIGLIYLINNEINNTD</sequence>
<organism evidence="1">
    <name type="scientific">Strongyloides ratti</name>
    <name type="common">Parasitic roundworm</name>
    <dbReference type="NCBI Taxonomy" id="34506"/>
    <lineage>
        <taxon>Eukaryota</taxon>
        <taxon>Metazoa</taxon>
        <taxon>Ecdysozoa</taxon>
        <taxon>Nematoda</taxon>
        <taxon>Chromadorea</taxon>
        <taxon>Rhabditida</taxon>
        <taxon>Tylenchina</taxon>
        <taxon>Panagrolaimomorpha</taxon>
        <taxon>Strongyloidoidea</taxon>
        <taxon>Strongyloididae</taxon>
        <taxon>Strongyloides</taxon>
    </lineage>
</organism>
<dbReference type="WormBase" id="SRAE_0000070500">
    <property type="protein sequence ID" value="SRP11352"/>
    <property type="gene ID" value="WBGene00256457"/>
</dbReference>
<accession>A0A090L0C1</accession>
<evidence type="ECO:0000313" key="4">
    <source>
        <dbReference type="WormBase" id="SRAE_0000070500"/>
    </source>
</evidence>
<dbReference type="OrthoDB" id="6779523at2759"/>